<gene>
    <name evidence="2" type="ORF">CYJ28_00330</name>
</gene>
<comment type="caution">
    <text evidence="2">The sequence shown here is derived from an EMBL/GenBank/DDBJ whole genome shotgun (WGS) entry which is preliminary data.</text>
</comment>
<evidence type="ECO:0000256" key="1">
    <source>
        <dbReference type="PROSITE-ProRule" id="PRU01282"/>
    </source>
</evidence>
<organism evidence="2 3">
    <name type="scientific">Aerococcus sanguinicola</name>
    <dbReference type="NCBI Taxonomy" id="119206"/>
    <lineage>
        <taxon>Bacteria</taxon>
        <taxon>Bacillati</taxon>
        <taxon>Bacillota</taxon>
        <taxon>Bacilli</taxon>
        <taxon>Lactobacillales</taxon>
        <taxon>Aerococcaceae</taxon>
        <taxon>Aerococcus</taxon>
    </lineage>
</organism>
<dbReference type="Gene3D" id="3.40.30.10">
    <property type="entry name" value="Glutaredoxin"/>
    <property type="match status" value="1"/>
</dbReference>
<dbReference type="EMBL" id="PKGY01000001">
    <property type="protein sequence ID" value="PKZ23037.1"/>
    <property type="molecule type" value="Genomic_DNA"/>
</dbReference>
<reference evidence="2 3" key="1">
    <citation type="submission" date="2017-12" db="EMBL/GenBank/DDBJ databases">
        <title>Phylogenetic diversity of female urinary microbiome.</title>
        <authorList>
            <person name="Thomas-White K."/>
            <person name="Wolfe A.J."/>
        </authorList>
    </citation>
    <scope>NUCLEOTIDE SEQUENCE [LARGE SCALE GENOMIC DNA]</scope>
    <source>
        <strain evidence="2 3">UMB0139</strain>
    </source>
</reference>
<dbReference type="PANTHER" id="PTHR30041">
    <property type="entry name" value="ARSENATE REDUCTASE"/>
    <property type="match status" value="1"/>
</dbReference>
<dbReference type="PANTHER" id="PTHR30041:SF8">
    <property type="entry name" value="PROTEIN YFFB"/>
    <property type="match status" value="1"/>
</dbReference>
<dbReference type="SUPFAM" id="SSF52833">
    <property type="entry name" value="Thioredoxin-like"/>
    <property type="match status" value="1"/>
</dbReference>
<dbReference type="OrthoDB" id="9794155at2"/>
<dbReference type="InterPro" id="IPR006660">
    <property type="entry name" value="Arsenate_reductase-like"/>
</dbReference>
<sequence>MLNALDLYGLKKCSTCQKVSKQLEAAGYDINWIDIRQTPPQAELIRAAVDQVWPDVKKLFNSSGQAYRQSGLKDKIPDMSKEDIVTTLAEDGMLIKRPFLSDGDHVSVGSREQALAQWLDQ</sequence>
<comment type="similarity">
    <text evidence="1">Belongs to the ArsC family.</text>
</comment>
<dbReference type="Pfam" id="PF03960">
    <property type="entry name" value="ArsC"/>
    <property type="match status" value="1"/>
</dbReference>
<dbReference type="Proteomes" id="UP000234239">
    <property type="component" value="Unassembled WGS sequence"/>
</dbReference>
<evidence type="ECO:0000313" key="3">
    <source>
        <dbReference type="Proteomes" id="UP000234239"/>
    </source>
</evidence>
<dbReference type="AlphaFoldDB" id="A0A2I1MSC7"/>
<evidence type="ECO:0000313" key="2">
    <source>
        <dbReference type="EMBL" id="PKZ23037.1"/>
    </source>
</evidence>
<dbReference type="PROSITE" id="PS51353">
    <property type="entry name" value="ARSC"/>
    <property type="match status" value="1"/>
</dbReference>
<evidence type="ECO:0008006" key="4">
    <source>
        <dbReference type="Google" id="ProtNLM"/>
    </source>
</evidence>
<proteinExistence type="inferred from homology"/>
<name>A0A2I1MSC7_9LACT</name>
<accession>A0A2I1MSC7</accession>
<protein>
    <recommendedName>
        <fullName evidence="4">Arsenate reductase family protein</fullName>
    </recommendedName>
</protein>
<dbReference type="InterPro" id="IPR036249">
    <property type="entry name" value="Thioredoxin-like_sf"/>
</dbReference>